<dbReference type="EMBL" id="UHIA01000004">
    <property type="protein sequence ID" value="SUO96482.1"/>
    <property type="molecule type" value="Genomic_DNA"/>
</dbReference>
<evidence type="ECO:0000256" key="4">
    <source>
        <dbReference type="SAM" id="SignalP"/>
    </source>
</evidence>
<dbReference type="PANTHER" id="PTHR12151:SF25">
    <property type="entry name" value="LINALOOL DEHYDRATASE_ISOMERASE DOMAIN-CONTAINING PROTEIN"/>
    <property type="match status" value="1"/>
</dbReference>
<keyword evidence="6" id="KW-1185">Reference proteome</keyword>
<feature type="signal peptide" evidence="4">
    <location>
        <begin position="1"/>
        <end position="19"/>
    </location>
</feature>
<evidence type="ECO:0000256" key="3">
    <source>
        <dbReference type="PIRSR" id="PIRSR603782-2"/>
    </source>
</evidence>
<feature type="chain" id="PRO_5016723195" evidence="4">
    <location>
        <begin position="20"/>
        <end position="183"/>
    </location>
</feature>
<gene>
    <name evidence="5" type="ORF">NCTC10717_01027</name>
</gene>
<comment type="similarity">
    <text evidence="1">Belongs to the SCO1/2 family.</text>
</comment>
<dbReference type="Pfam" id="PF02630">
    <property type="entry name" value="SCO1-SenC"/>
    <property type="match status" value="1"/>
</dbReference>
<dbReference type="Gene3D" id="3.40.30.10">
    <property type="entry name" value="Glutaredoxin"/>
    <property type="match status" value="1"/>
</dbReference>
<evidence type="ECO:0000313" key="6">
    <source>
        <dbReference type="Proteomes" id="UP000254575"/>
    </source>
</evidence>
<dbReference type="SUPFAM" id="SSF52833">
    <property type="entry name" value="Thioredoxin-like"/>
    <property type="match status" value="1"/>
</dbReference>
<dbReference type="RefSeq" id="WP_172459429.1">
    <property type="nucleotide sequence ID" value="NZ_UHIA01000004.1"/>
</dbReference>
<organism evidence="5 6">
    <name type="scientific">Suttonella indologenes</name>
    <dbReference type="NCBI Taxonomy" id="13276"/>
    <lineage>
        <taxon>Bacteria</taxon>
        <taxon>Pseudomonadati</taxon>
        <taxon>Pseudomonadota</taxon>
        <taxon>Gammaproteobacteria</taxon>
        <taxon>Cardiobacteriales</taxon>
        <taxon>Cardiobacteriaceae</taxon>
        <taxon>Suttonella</taxon>
    </lineage>
</organism>
<evidence type="ECO:0000313" key="5">
    <source>
        <dbReference type="EMBL" id="SUO96482.1"/>
    </source>
</evidence>
<keyword evidence="2" id="KW-0186">Copper</keyword>
<proteinExistence type="inferred from homology"/>
<evidence type="ECO:0000256" key="1">
    <source>
        <dbReference type="ARBA" id="ARBA00010996"/>
    </source>
</evidence>
<dbReference type="GO" id="GO:0046872">
    <property type="term" value="F:metal ion binding"/>
    <property type="evidence" value="ECO:0007669"/>
    <property type="project" value="UniProtKB-KW"/>
</dbReference>
<keyword evidence="2" id="KW-0479">Metal-binding</keyword>
<protein>
    <submittedName>
        <fullName evidence="5">SCO1/SenC</fullName>
    </submittedName>
</protein>
<dbReference type="AlphaFoldDB" id="A0A380MW17"/>
<feature type="binding site" evidence="2">
    <location>
        <position position="56"/>
    </location>
    <ligand>
        <name>Cu cation</name>
        <dbReference type="ChEBI" id="CHEBI:23378"/>
    </ligand>
</feature>
<feature type="binding site" evidence="2">
    <location>
        <position position="147"/>
    </location>
    <ligand>
        <name>Cu cation</name>
        <dbReference type="ChEBI" id="CHEBI:23378"/>
    </ligand>
</feature>
<dbReference type="InterPro" id="IPR003782">
    <property type="entry name" value="SCO1/SenC"/>
</dbReference>
<keyword evidence="4" id="KW-0732">Signal</keyword>
<name>A0A380MW17_9GAMM</name>
<sequence>MKKYLLLCFLFFINQPIFASPYQFNLQGHAGEVSDSDFKGQYILLTFGFTSCPDICPTVLYEIAQTLKLLEHPEKLQVIFVSIDPNNDDLQRLQQYVGYFDKRILGLTADYESLKAMASAYGATFGYKHQGQEVAPPDLPLGYGVYHSSLTYLLSPERERLEVFTSQVKHKTMAQVIGKYLKQ</sequence>
<reference evidence="5 6" key="1">
    <citation type="submission" date="2018-06" db="EMBL/GenBank/DDBJ databases">
        <authorList>
            <consortium name="Pathogen Informatics"/>
            <person name="Doyle S."/>
        </authorList>
    </citation>
    <scope>NUCLEOTIDE SEQUENCE [LARGE SCALE GENOMIC DNA]</scope>
    <source>
        <strain evidence="5 6">NCTC10717</strain>
    </source>
</reference>
<evidence type="ECO:0000256" key="2">
    <source>
        <dbReference type="PIRSR" id="PIRSR603782-1"/>
    </source>
</evidence>
<dbReference type="PANTHER" id="PTHR12151">
    <property type="entry name" value="ELECTRON TRANSPORT PROTIN SCO1/SENC FAMILY MEMBER"/>
    <property type="match status" value="1"/>
</dbReference>
<feature type="binding site" evidence="2">
    <location>
        <position position="52"/>
    </location>
    <ligand>
        <name>Cu cation</name>
        <dbReference type="ChEBI" id="CHEBI:23378"/>
    </ligand>
</feature>
<accession>A0A380MW17</accession>
<dbReference type="Proteomes" id="UP000254575">
    <property type="component" value="Unassembled WGS sequence"/>
</dbReference>
<feature type="disulfide bond" description="Redox-active" evidence="3">
    <location>
        <begin position="52"/>
        <end position="56"/>
    </location>
</feature>
<dbReference type="InterPro" id="IPR036249">
    <property type="entry name" value="Thioredoxin-like_sf"/>
</dbReference>
<keyword evidence="3" id="KW-1015">Disulfide bond</keyword>
<dbReference type="CDD" id="cd02968">
    <property type="entry name" value="SCO"/>
    <property type="match status" value="1"/>
</dbReference>